<keyword evidence="3" id="KW-1185">Reference proteome</keyword>
<protein>
    <submittedName>
        <fullName evidence="2">Uncharacterized protein</fullName>
    </submittedName>
</protein>
<reference evidence="2 3" key="1">
    <citation type="submission" date="2018-05" db="EMBL/GenBank/DDBJ databases">
        <title>Complete genome sequence of Arcticibacterium luteifluviistationis SM1504T, a cytophagaceae bacterium isolated from Arctic surface seawater.</title>
        <authorList>
            <person name="Li Y."/>
            <person name="Qin Q.-L."/>
        </authorList>
    </citation>
    <scope>NUCLEOTIDE SEQUENCE [LARGE SCALE GENOMIC DNA]</scope>
    <source>
        <strain evidence="2 3">SM1504</strain>
    </source>
</reference>
<dbReference type="EMBL" id="CP029480">
    <property type="protein sequence ID" value="AWV99029.1"/>
    <property type="molecule type" value="Genomic_DNA"/>
</dbReference>
<organism evidence="2 3">
    <name type="scientific">Arcticibacterium luteifluviistationis</name>
    <dbReference type="NCBI Taxonomy" id="1784714"/>
    <lineage>
        <taxon>Bacteria</taxon>
        <taxon>Pseudomonadati</taxon>
        <taxon>Bacteroidota</taxon>
        <taxon>Cytophagia</taxon>
        <taxon>Cytophagales</taxon>
        <taxon>Leadbetterellaceae</taxon>
        <taxon>Arcticibacterium</taxon>
    </lineage>
</organism>
<dbReference type="Proteomes" id="UP000249873">
    <property type="component" value="Chromosome"/>
</dbReference>
<evidence type="ECO:0000313" key="2">
    <source>
        <dbReference type="EMBL" id="AWV99029.1"/>
    </source>
</evidence>
<feature type="transmembrane region" description="Helical" evidence="1">
    <location>
        <begin position="104"/>
        <end position="126"/>
    </location>
</feature>
<sequence>MEFIEKLRIKFEAKLKNEWEEKWSSFGTYDSDKNNRRSKFYTALAQSISKRSTYPISRDTISRFDKGEGGDSLPSLDAYARYLDFKSFDDFELKNSPKSKKTDWLNKAFLIPSLLVLFSVTTYYFFIKPYLSKAEITELVQKANKTQFDAYVNLPKIDSLKLSNYYEPSKSAYKSAISVLTNNLKANRRICLPVNNPSYYKVFSIEVISLKNNKAIVQTDEHWFLKWYDLIQGKYTVSYDVRNKQIYEVEQKDAQWKITHNYFEGQARPITY</sequence>
<keyword evidence="1" id="KW-0812">Transmembrane</keyword>
<dbReference type="AlphaFoldDB" id="A0A2Z4GCK5"/>
<name>A0A2Z4GCK5_9BACT</name>
<proteinExistence type="predicted"/>
<keyword evidence="1" id="KW-0472">Membrane</keyword>
<accession>A0A2Z4GCK5</accession>
<dbReference type="KEGG" id="als:DJ013_12980"/>
<dbReference type="RefSeq" id="WP_111372222.1">
    <property type="nucleotide sequence ID" value="NZ_CP029480.1"/>
</dbReference>
<dbReference type="OrthoDB" id="1267200at2"/>
<evidence type="ECO:0000313" key="3">
    <source>
        <dbReference type="Proteomes" id="UP000249873"/>
    </source>
</evidence>
<keyword evidence="1" id="KW-1133">Transmembrane helix</keyword>
<evidence type="ECO:0000256" key="1">
    <source>
        <dbReference type="SAM" id="Phobius"/>
    </source>
</evidence>
<gene>
    <name evidence="2" type="ORF">DJ013_12980</name>
</gene>